<protein>
    <submittedName>
        <fullName evidence="2">Transmembrane protein, putative</fullName>
    </submittedName>
</protein>
<gene>
    <name evidence="2" type="ORF">TTHERM_01323720</name>
</gene>
<proteinExistence type="predicted"/>
<dbReference type="Proteomes" id="UP000009168">
    <property type="component" value="Unassembled WGS sequence"/>
</dbReference>
<keyword evidence="1" id="KW-1133">Transmembrane helix</keyword>
<organism evidence="2 3">
    <name type="scientific">Tetrahymena thermophila (strain SB210)</name>
    <dbReference type="NCBI Taxonomy" id="312017"/>
    <lineage>
        <taxon>Eukaryota</taxon>
        <taxon>Sar</taxon>
        <taxon>Alveolata</taxon>
        <taxon>Ciliophora</taxon>
        <taxon>Intramacronucleata</taxon>
        <taxon>Oligohymenophorea</taxon>
        <taxon>Hymenostomatida</taxon>
        <taxon>Tetrahymenina</taxon>
        <taxon>Tetrahymenidae</taxon>
        <taxon>Tetrahymena</taxon>
    </lineage>
</organism>
<accession>Q23H57</accession>
<evidence type="ECO:0000313" key="2">
    <source>
        <dbReference type="EMBL" id="EAR95869.1"/>
    </source>
</evidence>
<dbReference type="EMBL" id="GG662701">
    <property type="protein sequence ID" value="EAR95869.1"/>
    <property type="molecule type" value="Genomic_DNA"/>
</dbReference>
<dbReference type="OrthoDB" id="4062651at2759"/>
<evidence type="ECO:0000256" key="1">
    <source>
        <dbReference type="SAM" id="Phobius"/>
    </source>
</evidence>
<keyword evidence="1" id="KW-0472">Membrane</keyword>
<dbReference type="InParanoid" id="Q23H57"/>
<dbReference type="InterPro" id="IPR009030">
    <property type="entry name" value="Growth_fac_rcpt_cys_sf"/>
</dbReference>
<dbReference type="HOGENOM" id="CLU_1017335_0_0_1"/>
<dbReference type="SUPFAM" id="SSF57184">
    <property type="entry name" value="Growth factor receptor domain"/>
    <property type="match status" value="1"/>
</dbReference>
<dbReference type="AlphaFoldDB" id="Q23H57"/>
<reference evidence="3" key="1">
    <citation type="journal article" date="2006" name="PLoS Biol.">
        <title>Macronuclear genome sequence of the ciliate Tetrahymena thermophila, a model eukaryote.</title>
        <authorList>
            <person name="Eisen J.A."/>
            <person name="Coyne R.S."/>
            <person name="Wu M."/>
            <person name="Wu D."/>
            <person name="Thiagarajan M."/>
            <person name="Wortman J.R."/>
            <person name="Badger J.H."/>
            <person name="Ren Q."/>
            <person name="Amedeo P."/>
            <person name="Jones K.M."/>
            <person name="Tallon L.J."/>
            <person name="Delcher A.L."/>
            <person name="Salzberg S.L."/>
            <person name="Silva J.C."/>
            <person name="Haas B.J."/>
            <person name="Majoros W.H."/>
            <person name="Farzad M."/>
            <person name="Carlton J.M."/>
            <person name="Smith R.K. Jr."/>
            <person name="Garg J."/>
            <person name="Pearlman R.E."/>
            <person name="Karrer K.M."/>
            <person name="Sun L."/>
            <person name="Manning G."/>
            <person name="Elde N.C."/>
            <person name="Turkewitz A.P."/>
            <person name="Asai D.J."/>
            <person name="Wilkes D.E."/>
            <person name="Wang Y."/>
            <person name="Cai H."/>
            <person name="Collins K."/>
            <person name="Stewart B.A."/>
            <person name="Lee S.R."/>
            <person name="Wilamowska K."/>
            <person name="Weinberg Z."/>
            <person name="Ruzzo W.L."/>
            <person name="Wloga D."/>
            <person name="Gaertig J."/>
            <person name="Frankel J."/>
            <person name="Tsao C.-C."/>
            <person name="Gorovsky M.A."/>
            <person name="Keeling P.J."/>
            <person name="Waller R.F."/>
            <person name="Patron N.J."/>
            <person name="Cherry J.M."/>
            <person name="Stover N.A."/>
            <person name="Krieger C.J."/>
            <person name="del Toro C."/>
            <person name="Ryder H.F."/>
            <person name="Williamson S.C."/>
            <person name="Barbeau R.A."/>
            <person name="Hamilton E.P."/>
            <person name="Orias E."/>
        </authorList>
    </citation>
    <scope>NUCLEOTIDE SEQUENCE [LARGE SCALE GENOMIC DNA]</scope>
    <source>
        <strain evidence="3">SB210</strain>
    </source>
</reference>
<dbReference type="GeneID" id="7829342"/>
<name>Q23H57_TETTS</name>
<dbReference type="KEGG" id="tet:TTHERM_01323720"/>
<evidence type="ECO:0000313" key="3">
    <source>
        <dbReference type="Proteomes" id="UP000009168"/>
    </source>
</evidence>
<feature type="transmembrane region" description="Helical" evidence="1">
    <location>
        <begin position="48"/>
        <end position="68"/>
    </location>
</feature>
<sequence>MSSNLKQSSQAKTLLNRISPLLKIVHYQYNKTQALNLAFSVQIHATPALILANLHVLLVVMTYLRALIQFYFVQKCSKNEFLNENFECVKCQIYGCVKCDANQICDQCDQNFKLDKANNQCVLMNKVCPILTNFLLGPSQLKQCNNECLLSFYQNMEAQILTVKCIQIEESQKLYFSQRIIQIKPINEDQYLVVGNACTFALLDNNWKVINIQILQNITDYDQIHTYDGDEITKESFVIGNQVGCLAALLRKKSKISTENSFTHTTQFTPLIFM</sequence>
<keyword evidence="3" id="KW-1185">Reference proteome</keyword>
<keyword evidence="1 2" id="KW-0812">Transmembrane</keyword>
<dbReference type="RefSeq" id="XP_001016114.1">
    <property type="nucleotide sequence ID" value="XM_001016114.1"/>
</dbReference>